<dbReference type="SUPFAM" id="SSF46785">
    <property type="entry name" value="Winged helix' DNA-binding domain"/>
    <property type="match status" value="1"/>
</dbReference>
<evidence type="ECO:0000313" key="1">
    <source>
        <dbReference type="EMBL" id="MBC5781543.1"/>
    </source>
</evidence>
<dbReference type="Gene3D" id="1.10.10.10">
    <property type="entry name" value="Winged helix-like DNA-binding domain superfamily/Winged helix DNA-binding domain"/>
    <property type="match status" value="1"/>
</dbReference>
<evidence type="ECO:0000313" key="2">
    <source>
        <dbReference type="Proteomes" id="UP000608513"/>
    </source>
</evidence>
<dbReference type="RefSeq" id="WP_187074298.1">
    <property type="nucleotide sequence ID" value="NZ_JACORT010000001.1"/>
</dbReference>
<reference evidence="1" key="1">
    <citation type="submission" date="2020-08" db="EMBL/GenBank/DDBJ databases">
        <title>Ramlibacter sp. USB13 16S ribosomal RNA gene genome sequencing and assembly.</title>
        <authorList>
            <person name="Kang M."/>
        </authorList>
    </citation>
    <scope>NUCLEOTIDE SEQUENCE</scope>
    <source>
        <strain evidence="1">USB13</strain>
    </source>
</reference>
<dbReference type="EMBL" id="JACORT010000001">
    <property type="protein sequence ID" value="MBC5781543.1"/>
    <property type="molecule type" value="Genomic_DNA"/>
</dbReference>
<comment type="caution">
    <text evidence="1">The sequence shown here is derived from an EMBL/GenBank/DDBJ whole genome shotgun (WGS) entry which is preliminary data.</text>
</comment>
<name>A0A923S9T1_9BURK</name>
<protein>
    <submittedName>
        <fullName evidence="1">MarR family transcriptional regulator</fullName>
    </submittedName>
</protein>
<dbReference type="AlphaFoldDB" id="A0A923S9T1"/>
<dbReference type="InterPro" id="IPR036388">
    <property type="entry name" value="WH-like_DNA-bd_sf"/>
</dbReference>
<organism evidence="1 2">
    <name type="scientific">Ramlibacter cellulosilyticus</name>
    <dbReference type="NCBI Taxonomy" id="2764187"/>
    <lineage>
        <taxon>Bacteria</taxon>
        <taxon>Pseudomonadati</taxon>
        <taxon>Pseudomonadota</taxon>
        <taxon>Betaproteobacteria</taxon>
        <taxon>Burkholderiales</taxon>
        <taxon>Comamonadaceae</taxon>
        <taxon>Ramlibacter</taxon>
    </lineage>
</organism>
<dbReference type="Proteomes" id="UP000608513">
    <property type="component" value="Unassembled WGS sequence"/>
</dbReference>
<dbReference type="InterPro" id="IPR036390">
    <property type="entry name" value="WH_DNA-bd_sf"/>
</dbReference>
<proteinExistence type="predicted"/>
<sequence>MNALKSCLERHHAQAALALVLDEELGTLHGLAWADFVLLDALACAGGTLPSRELARRVSVTPARLVLQLLPLEKTGLVARTQVPGGGREVTLRGNGARLLAEARDTAAEVCARPPAAAACVGAFATTLVAAS</sequence>
<accession>A0A923S9T1</accession>
<gene>
    <name evidence="1" type="ORF">H8N03_01220</name>
</gene>
<keyword evidence="2" id="KW-1185">Reference proteome</keyword>